<evidence type="ECO:0000313" key="3">
    <source>
        <dbReference type="EMBL" id="KMY88331.1"/>
    </source>
</evidence>
<gene>
    <name evidence="3" type="primary">Dsim\GD22644</name>
    <name evidence="3" type="ORF">Dsimw501_GD22644</name>
</gene>
<dbReference type="InterPro" id="IPR045323">
    <property type="entry name" value="CCDC34"/>
</dbReference>
<dbReference type="Proteomes" id="UP000035880">
    <property type="component" value="Chromosome 2L"/>
</dbReference>
<feature type="region of interest" description="Disordered" evidence="1">
    <location>
        <begin position="66"/>
        <end position="86"/>
    </location>
</feature>
<feature type="region of interest" description="Disordered" evidence="1">
    <location>
        <begin position="330"/>
        <end position="371"/>
    </location>
</feature>
<dbReference type="KEGG" id="dsi:Dsimw501_GD22644"/>
<feature type="region of interest" description="Disordered" evidence="1">
    <location>
        <begin position="249"/>
        <end position="307"/>
    </location>
</feature>
<feature type="region of interest" description="Disordered" evidence="1">
    <location>
        <begin position="135"/>
        <end position="168"/>
    </location>
</feature>
<feature type="domain" description="Coiled-coil" evidence="2">
    <location>
        <begin position="227"/>
        <end position="387"/>
    </location>
</feature>
<proteinExistence type="predicted"/>
<dbReference type="Pfam" id="PF13904">
    <property type="entry name" value="CCDC34"/>
    <property type="match status" value="1"/>
</dbReference>
<dbReference type="AlphaFoldDB" id="A0A0J9QW99"/>
<dbReference type="PANTHER" id="PTHR23247">
    <property type="entry name" value="NY-REN-41 ANTIGEN L15 -RELATED"/>
    <property type="match status" value="1"/>
</dbReference>
<feature type="compositionally biased region" description="Basic and acidic residues" evidence="1">
    <location>
        <begin position="330"/>
        <end position="350"/>
    </location>
</feature>
<dbReference type="PANTHER" id="PTHR23247:SF2">
    <property type="entry name" value="COILED-COIL DOMAIN-CONTAINING PROTEIN 34"/>
    <property type="match status" value="1"/>
</dbReference>
<dbReference type="EMBL" id="CM002910">
    <property type="protein sequence ID" value="KMY88331.1"/>
    <property type="molecule type" value="Genomic_DNA"/>
</dbReference>
<reference evidence="3 4" key="1">
    <citation type="journal article" date="2013" name="Genome Res.">
        <title>A second-generation assembly of the Drosophila simulans genome provides new insights into patterns of lineage-specific divergence.</title>
        <authorList>
            <person name="Hu T.T."/>
            <person name="Eisen M.B."/>
            <person name="Thornton K.R."/>
            <person name="Andolfatto P."/>
        </authorList>
    </citation>
    <scope>NUCLEOTIDE SEQUENCE [LARGE SCALE GENOMIC DNA]</scope>
    <source>
        <strain evidence="4">w501</strain>
    </source>
</reference>
<feature type="compositionally biased region" description="Low complexity" evidence="1">
    <location>
        <begin position="137"/>
        <end position="168"/>
    </location>
</feature>
<organism evidence="3 4">
    <name type="scientific">Drosophila simulans</name>
    <name type="common">Fruit fly</name>
    <dbReference type="NCBI Taxonomy" id="7240"/>
    <lineage>
        <taxon>Eukaryota</taxon>
        <taxon>Metazoa</taxon>
        <taxon>Ecdysozoa</taxon>
        <taxon>Arthropoda</taxon>
        <taxon>Hexapoda</taxon>
        <taxon>Insecta</taxon>
        <taxon>Pterygota</taxon>
        <taxon>Neoptera</taxon>
        <taxon>Endopterygota</taxon>
        <taxon>Diptera</taxon>
        <taxon>Brachycera</taxon>
        <taxon>Muscomorpha</taxon>
        <taxon>Ephydroidea</taxon>
        <taxon>Drosophilidae</taxon>
        <taxon>Drosophila</taxon>
        <taxon>Sophophora</taxon>
    </lineage>
</organism>
<accession>A0A0J9QW99</accession>
<sequence length="389" mass="43785">MAFLGKVNSQGTLIDHEVFCMTHPSRQDSAGQAREMGASVLLPRRKGSRTFIKTCDKDSIVRSMGSPSTVRYVGSSESSSEVNSLGETETSTLRCCSDLSLGTLKSTKTIEGPHVGELGEDIELQTESETVCLHLGSPSSSTSTDRSSCSDRSCPSLRSVSSSDKDSTTSMCSWEEAMSQDDSMLGPLQLPLSHSLPSLRLGSSVGSPPLTYTRRIEPLHIRRSAGEAYENWLSAKQRQCQYKLQAQQAEKEAQRQRPYHKTQRRVHKEKYEQWCQRKAQQTTSTAKPTKPDRPAQLPPQKNMASVQHHLQEWELHKLRLLEQRRLEQRNAERRRQEEQAARRSQAEEAFSRWMSNVAQRPKPVPSSQGMKSLRGTVSDIFINPKQWVN</sequence>
<evidence type="ECO:0000313" key="4">
    <source>
        <dbReference type="Proteomes" id="UP000035880"/>
    </source>
</evidence>
<dbReference type="OrthoDB" id="6591885at2759"/>
<evidence type="ECO:0000256" key="1">
    <source>
        <dbReference type="SAM" id="MobiDB-lite"/>
    </source>
</evidence>
<evidence type="ECO:0000259" key="2">
    <source>
        <dbReference type="Pfam" id="PF13904"/>
    </source>
</evidence>
<dbReference type="Bgee" id="FBgn0194042">
    <property type="expression patterns" value="Expressed in male reproductive system and 2 other cell types or tissues"/>
</dbReference>
<feature type="compositionally biased region" description="Basic residues" evidence="1">
    <location>
        <begin position="257"/>
        <end position="268"/>
    </location>
</feature>
<protein>
    <recommendedName>
        <fullName evidence="2">Coiled-coil domain-containing protein</fullName>
    </recommendedName>
</protein>
<feature type="compositionally biased region" description="Polar residues" evidence="1">
    <location>
        <begin position="278"/>
        <end position="287"/>
    </location>
</feature>
<name>A0A0J9QW99_DROSI</name>
<dbReference type="InterPro" id="IPR025259">
    <property type="entry name" value="CCDC34/181"/>
</dbReference>